<evidence type="ECO:0000259" key="4">
    <source>
        <dbReference type="PROSITE" id="PS51186"/>
    </source>
</evidence>
<accession>A0A060SZ26</accession>
<reference evidence="5" key="1">
    <citation type="submission" date="2014-02" db="EMBL/GenBank/DDBJ databases">
        <authorList>
            <person name="Genoscope - CEA"/>
        </authorList>
    </citation>
    <scope>NUCLEOTIDE SEQUENCE</scope>
    <source>
        <strain evidence="5">LS3</strain>
    </source>
</reference>
<keyword evidence="2" id="KW-0012">Acyltransferase</keyword>
<evidence type="ECO:0000313" key="5">
    <source>
        <dbReference type="EMBL" id="CDP34125.1"/>
    </source>
</evidence>
<feature type="compositionally biased region" description="Basic and acidic residues" evidence="3">
    <location>
        <begin position="110"/>
        <end position="121"/>
    </location>
</feature>
<dbReference type="InterPro" id="IPR051635">
    <property type="entry name" value="SNAT-like"/>
</dbReference>
<reference evidence="5" key="2">
    <citation type="submission" date="2014-06" db="EMBL/GenBank/DDBJ databases">
        <title>The complete genome of Blastobotrys (Arxula) adeninivorans LS3 - a yeast of biotechnological interest.</title>
        <authorList>
            <person name="Kunze G."/>
            <person name="Gaillardin C."/>
            <person name="Czernicka M."/>
            <person name="Durrens P."/>
            <person name="Martin T."/>
            <person name="Boer E."/>
            <person name="Gabaldon T."/>
            <person name="Cruz J."/>
            <person name="Talla E."/>
            <person name="Marck C."/>
            <person name="Goffeau A."/>
            <person name="Barbe V."/>
            <person name="Baret P."/>
            <person name="Baronian K."/>
            <person name="Beier S."/>
            <person name="Bleykasten C."/>
            <person name="Bode R."/>
            <person name="Casaregola S."/>
            <person name="Despons L."/>
            <person name="Fairhead C."/>
            <person name="Giersberg M."/>
            <person name="Gierski P."/>
            <person name="Hahnel U."/>
            <person name="Hartmann A."/>
            <person name="Jankowska D."/>
            <person name="Jubin C."/>
            <person name="Jung P."/>
            <person name="Lafontaine I."/>
            <person name="Leh-Louis V."/>
            <person name="Lemaire M."/>
            <person name="Marcet-Houben M."/>
            <person name="Mascher M."/>
            <person name="Morel G."/>
            <person name="Richard G.-F."/>
            <person name="Riechen J."/>
            <person name="Sacerdot C."/>
            <person name="Sarkar A."/>
            <person name="Savel G."/>
            <person name="Schacherer J."/>
            <person name="Sherman D."/>
            <person name="Straub M.-L."/>
            <person name="Stein N."/>
            <person name="Thierry A."/>
            <person name="Trautwein-Schult A."/>
            <person name="Westhof E."/>
            <person name="Worch S."/>
            <person name="Dujon B."/>
            <person name="Souciet J.-L."/>
            <person name="Wincker P."/>
            <person name="Scholz U."/>
            <person name="Neuveglise N."/>
        </authorList>
    </citation>
    <scope>NUCLEOTIDE SEQUENCE</scope>
    <source>
        <strain evidence="5">LS3</strain>
    </source>
</reference>
<keyword evidence="1" id="KW-0808">Transferase</keyword>
<evidence type="ECO:0000256" key="1">
    <source>
        <dbReference type="ARBA" id="ARBA00022679"/>
    </source>
</evidence>
<dbReference type="Gene3D" id="3.40.630.30">
    <property type="match status" value="1"/>
</dbReference>
<feature type="domain" description="N-acetyltransferase" evidence="4">
    <location>
        <begin position="87"/>
        <end position="260"/>
    </location>
</feature>
<dbReference type="EMBL" id="HG937693">
    <property type="protein sequence ID" value="CDP34125.1"/>
    <property type="molecule type" value="Genomic_DNA"/>
</dbReference>
<dbReference type="SUPFAM" id="SSF55729">
    <property type="entry name" value="Acyl-CoA N-acyltransferases (Nat)"/>
    <property type="match status" value="1"/>
</dbReference>
<name>A0A060SZ26_BLAAD</name>
<dbReference type="InterPro" id="IPR000182">
    <property type="entry name" value="GNAT_dom"/>
</dbReference>
<feature type="region of interest" description="Disordered" evidence="3">
    <location>
        <begin position="64"/>
        <end position="132"/>
    </location>
</feature>
<gene>
    <name evidence="5" type="ORF">GNLVRS02_ARAD1C05280g</name>
</gene>
<dbReference type="PANTHER" id="PTHR10908">
    <property type="entry name" value="SEROTONIN N-ACETYLTRANSFERASE"/>
    <property type="match status" value="1"/>
</dbReference>
<dbReference type="PANTHER" id="PTHR10908:SF0">
    <property type="entry name" value="SEROTONIN N-ACETYLTRANSFERASE"/>
    <property type="match status" value="1"/>
</dbReference>
<dbReference type="CDD" id="cd04301">
    <property type="entry name" value="NAT_SF"/>
    <property type="match status" value="1"/>
</dbReference>
<evidence type="ECO:0000256" key="2">
    <source>
        <dbReference type="ARBA" id="ARBA00023315"/>
    </source>
</evidence>
<evidence type="ECO:0000256" key="3">
    <source>
        <dbReference type="SAM" id="MobiDB-lite"/>
    </source>
</evidence>
<dbReference type="AlphaFoldDB" id="A0A060SZ26"/>
<dbReference type="GO" id="GO:0004059">
    <property type="term" value="F:aralkylamine N-acetyltransferase activity"/>
    <property type="evidence" value="ECO:0007669"/>
    <property type="project" value="TreeGrafter"/>
</dbReference>
<sequence length="268" mass="30448">MTQDLPAHAVIRPLTYKDVDACLELENIVFENPAERCSLENLKYRLKVCPELCAGVFLRTFKDPSASEQDRPDQGDDETTNGPEQQPEIEDRDEDYEDIDDTESDDDGVPADRLRSRDLRTGDLPPGQSMLESEKLIGHILATKATSEVVTMESMDKPEVDEYGRNKDPQNDPRGHREEGRTICIHSVGVLPEFRGKSIATIMLKDYIQRITTQHIADRIALICHDHLMPFYSRSGFVDAGKSELTFGGQEWYNMWIPLSDTDDEDEE</sequence>
<feature type="compositionally biased region" description="Acidic residues" evidence="3">
    <location>
        <begin position="87"/>
        <end position="109"/>
    </location>
</feature>
<dbReference type="GO" id="GO:0005737">
    <property type="term" value="C:cytoplasm"/>
    <property type="evidence" value="ECO:0007669"/>
    <property type="project" value="TreeGrafter"/>
</dbReference>
<dbReference type="InterPro" id="IPR016181">
    <property type="entry name" value="Acyl_CoA_acyltransferase"/>
</dbReference>
<dbReference type="PROSITE" id="PS51186">
    <property type="entry name" value="GNAT"/>
    <property type="match status" value="1"/>
</dbReference>
<protein>
    <submittedName>
        <fullName evidence="5">ARAD1C05280p</fullName>
    </submittedName>
</protein>
<dbReference type="Pfam" id="PF13673">
    <property type="entry name" value="Acetyltransf_10"/>
    <property type="match status" value="1"/>
</dbReference>
<dbReference type="PhylomeDB" id="A0A060SZ26"/>
<proteinExistence type="predicted"/>
<organism evidence="5">
    <name type="scientific">Blastobotrys adeninivorans</name>
    <name type="common">Yeast</name>
    <name type="synonym">Arxula adeninivorans</name>
    <dbReference type="NCBI Taxonomy" id="409370"/>
    <lineage>
        <taxon>Eukaryota</taxon>
        <taxon>Fungi</taxon>
        <taxon>Dikarya</taxon>
        <taxon>Ascomycota</taxon>
        <taxon>Saccharomycotina</taxon>
        <taxon>Dipodascomycetes</taxon>
        <taxon>Dipodascales</taxon>
        <taxon>Trichomonascaceae</taxon>
        <taxon>Blastobotrys</taxon>
    </lineage>
</organism>